<gene>
    <name evidence="1" type="ORF">NS359_02985</name>
</gene>
<evidence type="ECO:0000313" key="1">
    <source>
        <dbReference type="EMBL" id="KTR53571.1"/>
    </source>
</evidence>
<reference evidence="1 2" key="1">
    <citation type="journal article" date="2016" name="Front. Microbiol.">
        <title>Genomic Resource of Rice Seed Associated Bacteria.</title>
        <authorList>
            <person name="Midha S."/>
            <person name="Bansal K."/>
            <person name="Sharma S."/>
            <person name="Kumar N."/>
            <person name="Patil P.P."/>
            <person name="Chaudhry V."/>
            <person name="Patil P.B."/>
        </authorList>
    </citation>
    <scope>NUCLEOTIDE SEQUENCE [LARGE SCALE GENOMIC DNA]</scope>
    <source>
        <strain evidence="1 2">NS359</strain>
    </source>
</reference>
<dbReference type="AlphaFoldDB" id="A0A147DTC1"/>
<sequence length="100" mass="10358">MREELEAVLQAHRVTPLPDGVDRASACDPELPSAEIVGWATLVAAGVPLSATEQDRLADTAANAFALIALLPVGARPYFARLGLIATLASALAVGEPAQR</sequence>
<accession>A0A147DTC1</accession>
<dbReference type="PATRIC" id="fig|465820.4.peg.446"/>
<dbReference type="Proteomes" id="UP000072763">
    <property type="component" value="Unassembled WGS sequence"/>
</dbReference>
<protein>
    <submittedName>
        <fullName evidence="1">Uncharacterized protein</fullName>
    </submittedName>
</protein>
<dbReference type="RefSeq" id="WP_058748925.1">
    <property type="nucleotide sequence ID" value="NZ_LDRC01000012.1"/>
</dbReference>
<dbReference type="STRING" id="465820.NS263_06540"/>
<dbReference type="OrthoDB" id="5019987at2"/>
<comment type="caution">
    <text evidence="1">The sequence shown here is derived from an EMBL/GenBank/DDBJ whole genome shotgun (WGS) entry which is preliminary data.</text>
</comment>
<name>A0A147DTC1_9MICO</name>
<dbReference type="EMBL" id="LDRC01000012">
    <property type="protein sequence ID" value="KTR53571.1"/>
    <property type="molecule type" value="Genomic_DNA"/>
</dbReference>
<organism evidence="1 2">
    <name type="scientific">Curtobacterium oceanosedimentum</name>
    <dbReference type="NCBI Taxonomy" id="465820"/>
    <lineage>
        <taxon>Bacteria</taxon>
        <taxon>Bacillati</taxon>
        <taxon>Actinomycetota</taxon>
        <taxon>Actinomycetes</taxon>
        <taxon>Micrococcales</taxon>
        <taxon>Microbacteriaceae</taxon>
        <taxon>Curtobacterium</taxon>
    </lineage>
</organism>
<evidence type="ECO:0000313" key="2">
    <source>
        <dbReference type="Proteomes" id="UP000072763"/>
    </source>
</evidence>
<proteinExistence type="predicted"/>